<evidence type="ECO:0000313" key="2">
    <source>
        <dbReference type="EMBL" id="KAF7281769.1"/>
    </source>
</evidence>
<feature type="region of interest" description="Disordered" evidence="1">
    <location>
        <begin position="17"/>
        <end position="37"/>
    </location>
</feature>
<reference evidence="2" key="1">
    <citation type="submission" date="2020-08" db="EMBL/GenBank/DDBJ databases">
        <title>Genome sequencing and assembly of the red palm weevil Rhynchophorus ferrugineus.</title>
        <authorList>
            <person name="Dias G.B."/>
            <person name="Bergman C.M."/>
            <person name="Manee M."/>
        </authorList>
    </citation>
    <scope>NUCLEOTIDE SEQUENCE</scope>
    <source>
        <strain evidence="2">AA-2017</strain>
        <tissue evidence="2">Whole larva</tissue>
    </source>
</reference>
<dbReference type="AlphaFoldDB" id="A0A834IJ07"/>
<name>A0A834IJ07_RHYFE</name>
<protein>
    <submittedName>
        <fullName evidence="2">Uncharacterized protein</fullName>
    </submittedName>
</protein>
<sequence>MSPEVYHQVFANNRVDYMRSSDRPSNTPSPLPQRAPLRSRGLSFTYGTSCIHACAVNGSQKLISRRRVELRDLENKVSWKFEDGFCMKELGAEQVCGLVNFRV</sequence>
<evidence type="ECO:0000313" key="3">
    <source>
        <dbReference type="Proteomes" id="UP000625711"/>
    </source>
</evidence>
<proteinExistence type="predicted"/>
<dbReference type="Proteomes" id="UP000625711">
    <property type="component" value="Unassembled WGS sequence"/>
</dbReference>
<evidence type="ECO:0000256" key="1">
    <source>
        <dbReference type="SAM" id="MobiDB-lite"/>
    </source>
</evidence>
<dbReference type="EMBL" id="JAACXV010000224">
    <property type="protein sequence ID" value="KAF7281769.1"/>
    <property type="molecule type" value="Genomic_DNA"/>
</dbReference>
<keyword evidence="3" id="KW-1185">Reference proteome</keyword>
<gene>
    <name evidence="2" type="ORF">GWI33_004284</name>
</gene>
<organism evidence="2 3">
    <name type="scientific">Rhynchophorus ferrugineus</name>
    <name type="common">Red palm weevil</name>
    <name type="synonym">Curculio ferrugineus</name>
    <dbReference type="NCBI Taxonomy" id="354439"/>
    <lineage>
        <taxon>Eukaryota</taxon>
        <taxon>Metazoa</taxon>
        <taxon>Ecdysozoa</taxon>
        <taxon>Arthropoda</taxon>
        <taxon>Hexapoda</taxon>
        <taxon>Insecta</taxon>
        <taxon>Pterygota</taxon>
        <taxon>Neoptera</taxon>
        <taxon>Endopterygota</taxon>
        <taxon>Coleoptera</taxon>
        <taxon>Polyphaga</taxon>
        <taxon>Cucujiformia</taxon>
        <taxon>Curculionidae</taxon>
        <taxon>Dryophthorinae</taxon>
        <taxon>Rhynchophorus</taxon>
    </lineage>
</organism>
<comment type="caution">
    <text evidence="2">The sequence shown here is derived from an EMBL/GenBank/DDBJ whole genome shotgun (WGS) entry which is preliminary data.</text>
</comment>
<accession>A0A834IJ07</accession>